<dbReference type="SUPFAM" id="SSF50341">
    <property type="entry name" value="CheW-like"/>
    <property type="match status" value="1"/>
</dbReference>
<feature type="domain" description="CheW-like" evidence="13">
    <location>
        <begin position="473"/>
        <end position="609"/>
    </location>
</feature>
<evidence type="ECO:0000259" key="14">
    <source>
        <dbReference type="PROSITE" id="PS50894"/>
    </source>
</evidence>
<dbReference type="GeneID" id="83065697"/>
<dbReference type="EC" id="2.7.13.3" evidence="2"/>
<dbReference type="PANTHER" id="PTHR43395">
    <property type="entry name" value="SENSOR HISTIDINE KINASE CHEA"/>
    <property type="match status" value="1"/>
</dbReference>
<evidence type="ECO:0000256" key="8">
    <source>
        <dbReference type="ARBA" id="ARBA00035100"/>
    </source>
</evidence>
<dbReference type="InterPro" id="IPR004358">
    <property type="entry name" value="Sig_transdc_His_kin-like_C"/>
</dbReference>
<evidence type="ECO:0000259" key="12">
    <source>
        <dbReference type="PROSITE" id="PS50110"/>
    </source>
</evidence>
<dbReference type="PROSITE" id="PS50110">
    <property type="entry name" value="RESPONSE_REGULATORY"/>
    <property type="match status" value="1"/>
</dbReference>
<proteinExistence type="predicted"/>
<dbReference type="InterPro" id="IPR001789">
    <property type="entry name" value="Sig_transdc_resp-reg_receiver"/>
</dbReference>
<dbReference type="Pfam" id="PF01584">
    <property type="entry name" value="CheW"/>
    <property type="match status" value="1"/>
</dbReference>
<keyword evidence="4 10" id="KW-0597">Phosphoprotein</keyword>
<evidence type="ECO:0000313" key="15">
    <source>
        <dbReference type="EMBL" id="BAV99386.1"/>
    </source>
</evidence>
<feature type="domain" description="Histidine kinase" evidence="11">
    <location>
        <begin position="333"/>
        <end position="471"/>
    </location>
</feature>
<dbReference type="InterPro" id="IPR036890">
    <property type="entry name" value="HATPase_C_sf"/>
</dbReference>
<dbReference type="FunFam" id="3.30.565.10:FF:000016">
    <property type="entry name" value="Chemotaxis protein CheA, putative"/>
    <property type="match status" value="1"/>
</dbReference>
<accession>A0AAU9B5V4</accession>
<keyword evidence="5" id="KW-0808">Transferase</keyword>
<dbReference type="KEGG" id="lem:LEN_3899"/>
<gene>
    <name evidence="15" type="primary">wspE</name>
    <name evidence="15" type="ORF">LEN_3899</name>
</gene>
<dbReference type="GO" id="GO:0000155">
    <property type="term" value="F:phosphorelay sensor kinase activity"/>
    <property type="evidence" value="ECO:0007669"/>
    <property type="project" value="UniProtKB-ARBA"/>
</dbReference>
<name>A0AAU9B5V4_LYSEN</name>
<comment type="catalytic activity">
    <reaction evidence="1">
        <text>ATP + protein L-histidine = ADP + protein N-phospho-L-histidine.</text>
        <dbReference type="EC" id="2.7.13.3"/>
    </reaction>
</comment>
<evidence type="ECO:0000256" key="9">
    <source>
        <dbReference type="PROSITE-ProRule" id="PRU00110"/>
    </source>
</evidence>
<dbReference type="GO" id="GO:0006935">
    <property type="term" value="P:chemotaxis"/>
    <property type="evidence" value="ECO:0007669"/>
    <property type="project" value="InterPro"/>
</dbReference>
<dbReference type="InterPro" id="IPR002545">
    <property type="entry name" value="CheW-lke_dom"/>
</dbReference>
<dbReference type="EMBL" id="AP014940">
    <property type="protein sequence ID" value="BAV99386.1"/>
    <property type="molecule type" value="Genomic_DNA"/>
</dbReference>
<organism evidence="15 16">
    <name type="scientific">Lysobacter enzymogenes</name>
    <dbReference type="NCBI Taxonomy" id="69"/>
    <lineage>
        <taxon>Bacteria</taxon>
        <taxon>Pseudomonadati</taxon>
        <taxon>Pseudomonadota</taxon>
        <taxon>Gammaproteobacteria</taxon>
        <taxon>Lysobacterales</taxon>
        <taxon>Lysobacteraceae</taxon>
        <taxon>Lysobacter</taxon>
    </lineage>
</organism>
<dbReference type="InterPro" id="IPR051315">
    <property type="entry name" value="Bact_Chemotaxis_CheA"/>
</dbReference>
<dbReference type="SUPFAM" id="SSF52172">
    <property type="entry name" value="CheY-like"/>
    <property type="match status" value="1"/>
</dbReference>
<dbReference type="InterPro" id="IPR036061">
    <property type="entry name" value="CheW-like_dom_sf"/>
</dbReference>
<dbReference type="Gene3D" id="3.30.565.10">
    <property type="entry name" value="Histidine kinase-like ATPase, C-terminal domain"/>
    <property type="match status" value="1"/>
</dbReference>
<dbReference type="Pfam" id="PF00072">
    <property type="entry name" value="Response_reg"/>
    <property type="match status" value="1"/>
</dbReference>
<feature type="domain" description="Response regulatory" evidence="12">
    <location>
        <begin position="632"/>
        <end position="748"/>
    </location>
</feature>
<dbReference type="PANTHER" id="PTHR43395:SF1">
    <property type="entry name" value="CHEMOTAXIS PROTEIN CHEA"/>
    <property type="match status" value="1"/>
</dbReference>
<evidence type="ECO:0000256" key="5">
    <source>
        <dbReference type="ARBA" id="ARBA00022679"/>
    </source>
</evidence>
<dbReference type="SUPFAM" id="SSF47226">
    <property type="entry name" value="Histidine-containing phosphotransfer domain, HPT domain"/>
    <property type="match status" value="1"/>
</dbReference>
<dbReference type="Gene3D" id="3.40.50.2300">
    <property type="match status" value="1"/>
</dbReference>
<evidence type="ECO:0000259" key="11">
    <source>
        <dbReference type="PROSITE" id="PS50109"/>
    </source>
</evidence>
<evidence type="ECO:0000259" key="13">
    <source>
        <dbReference type="PROSITE" id="PS50851"/>
    </source>
</evidence>
<dbReference type="InterPro" id="IPR008207">
    <property type="entry name" value="Sig_transdc_His_kin_Hpt_dom"/>
</dbReference>
<sequence length="754" mass="81310">MSNDSLRDRSLHDLFRMEADGQRQVLTEGLLALERNPTVAATLEECMRAAHSLKGAARIVGLGAAVAVAHSMEDCLVDAQHGRLRLQRGIIDALLRGVDLLGRIADTPAEAAGAWAGEDSPPVLEFRAALAAALASVSDPMADAAAPPVVTEAAVEAAAEPAPAEAPIEEGEERVLRIAARNLHRMLGLASEALVESRWLDPYIRSLARVKELQRRSALALDRLSERNAGLAADPSSAELLARAQADLAESQRLLGERVAALDAFDRRLAGVAHGLYDQALASHMRPFADGTRGFKRMVRDLARELGKEARLEIVGSRTPVDRDVLARLEAPLGHLLRNAVDHGIEAPAQRLARGKPAEGEIRLEAHHVSGRLEIKIGDDGQGIDAERIRRAVIARGLADEDTAQRFGHDELLEFLFLPGFSLRDTVTDISGRGVGLDAVQNMAKQLHGNVRVFSQPDQGTRFQLQLPLTTSVLRALAVDIAGEAYAFPLARIVATALVSREQLRSLEGRQYFELSGREIGLVSARQVLEGGDGATAGAQLPVVVIGGAHGEHLYGLAVDRFGSVVELVVQALDPRLGKVKDIAAGALLDDGTPVLIVDTDDLLRSIERLVATGHLAQLRHQDSAAAAQRKRVLVVDDSLTVRELQRKLIETAGYAVEVAVDGMDGWNALRLGRFDLVVTDIDMPRMDGIELVELIKKDPHLRALPVMIVSYKDREEDRRRGLDAGADFYLSKAGFDEDALMQAVADLIGAPLA</sequence>
<feature type="modified residue" description="4-aspartylphosphate" evidence="10">
    <location>
        <position position="681"/>
    </location>
</feature>
<protein>
    <recommendedName>
        <fullName evidence="3">Chemotaxis protein CheA</fullName>
        <ecNumber evidence="2">2.7.13.3</ecNumber>
    </recommendedName>
</protein>
<dbReference type="PROSITE" id="PS50109">
    <property type="entry name" value="HIS_KIN"/>
    <property type="match status" value="1"/>
</dbReference>
<evidence type="ECO:0000256" key="3">
    <source>
        <dbReference type="ARBA" id="ARBA00021495"/>
    </source>
</evidence>
<dbReference type="InterPro" id="IPR036641">
    <property type="entry name" value="HPT_dom_sf"/>
</dbReference>
<dbReference type="SMART" id="SM00448">
    <property type="entry name" value="REC"/>
    <property type="match status" value="1"/>
</dbReference>
<dbReference type="SMART" id="SM00073">
    <property type="entry name" value="HPT"/>
    <property type="match status" value="1"/>
</dbReference>
<dbReference type="Pfam" id="PF02518">
    <property type="entry name" value="HATPase_c"/>
    <property type="match status" value="1"/>
</dbReference>
<dbReference type="Gene3D" id="1.20.120.160">
    <property type="entry name" value="HPT domain"/>
    <property type="match status" value="1"/>
</dbReference>
<dbReference type="Gene3D" id="2.30.30.40">
    <property type="entry name" value="SH3 Domains"/>
    <property type="match status" value="1"/>
</dbReference>
<dbReference type="InterPro" id="IPR011006">
    <property type="entry name" value="CheY-like_superfamily"/>
</dbReference>
<dbReference type="SMART" id="SM00387">
    <property type="entry name" value="HATPase_c"/>
    <property type="match status" value="1"/>
</dbReference>
<evidence type="ECO:0000313" key="16">
    <source>
        <dbReference type="Proteomes" id="UP000218824"/>
    </source>
</evidence>
<dbReference type="SUPFAM" id="SSF55874">
    <property type="entry name" value="ATPase domain of HSP90 chaperone/DNA topoisomerase II/histidine kinase"/>
    <property type="match status" value="1"/>
</dbReference>
<dbReference type="SMART" id="SM00260">
    <property type="entry name" value="CheW"/>
    <property type="match status" value="1"/>
</dbReference>
<comment type="function">
    <text evidence="8">Involved in the transmission of sensory signals from the chemoreceptors to the flagellar motors. CheA is autophosphorylated; it can transfer its phosphate group to either CheB or CheY.</text>
</comment>
<feature type="domain" description="HPt" evidence="14">
    <location>
        <begin position="4"/>
        <end position="108"/>
    </location>
</feature>
<dbReference type="RefSeq" id="WP_096379848.1">
    <property type="nucleotide sequence ID" value="NZ_AP014940.1"/>
</dbReference>
<keyword evidence="6 15" id="KW-0418">Kinase</keyword>
<dbReference type="Proteomes" id="UP000218824">
    <property type="component" value="Chromosome"/>
</dbReference>
<dbReference type="PROSITE" id="PS50851">
    <property type="entry name" value="CHEW"/>
    <property type="match status" value="1"/>
</dbReference>
<evidence type="ECO:0000256" key="6">
    <source>
        <dbReference type="ARBA" id="ARBA00022777"/>
    </source>
</evidence>
<evidence type="ECO:0000256" key="7">
    <source>
        <dbReference type="ARBA" id="ARBA00023012"/>
    </source>
</evidence>
<dbReference type="PRINTS" id="PR00344">
    <property type="entry name" value="BCTRLSENSOR"/>
</dbReference>
<evidence type="ECO:0000256" key="4">
    <source>
        <dbReference type="ARBA" id="ARBA00022553"/>
    </source>
</evidence>
<evidence type="ECO:0000256" key="10">
    <source>
        <dbReference type="PROSITE-ProRule" id="PRU00169"/>
    </source>
</evidence>
<dbReference type="Pfam" id="PF01627">
    <property type="entry name" value="Hpt"/>
    <property type="match status" value="1"/>
</dbReference>
<dbReference type="PROSITE" id="PS50894">
    <property type="entry name" value="HPT"/>
    <property type="match status" value="1"/>
</dbReference>
<evidence type="ECO:0000256" key="1">
    <source>
        <dbReference type="ARBA" id="ARBA00000085"/>
    </source>
</evidence>
<evidence type="ECO:0000256" key="2">
    <source>
        <dbReference type="ARBA" id="ARBA00012438"/>
    </source>
</evidence>
<keyword evidence="7" id="KW-0902">Two-component regulatory system</keyword>
<dbReference type="AlphaFoldDB" id="A0AAU9B5V4"/>
<dbReference type="InterPro" id="IPR005467">
    <property type="entry name" value="His_kinase_dom"/>
</dbReference>
<dbReference type="CDD" id="cd00088">
    <property type="entry name" value="HPT"/>
    <property type="match status" value="1"/>
</dbReference>
<feature type="modified residue" description="Phosphohistidine" evidence="9">
    <location>
        <position position="51"/>
    </location>
</feature>
<reference evidence="15 16" key="1">
    <citation type="journal article" date="2017" name="DNA Res.">
        <title>Complete genome sequence and expression profile of the commercial lytic enzyme producer Lysobacter enzymogenes M497-1.</title>
        <authorList>
            <person name="Takami H."/>
            <person name="Toyoda A."/>
            <person name="Uchiyama I."/>
            <person name="Itoh T."/>
            <person name="Takaki Y."/>
            <person name="Arai W."/>
            <person name="Nishi S."/>
            <person name="Kawai M."/>
            <person name="Shinya K."/>
            <person name="Ikeda H."/>
        </authorList>
    </citation>
    <scope>NUCLEOTIDE SEQUENCE [LARGE SCALE GENOMIC DNA]</scope>
    <source>
        <strain evidence="15 16">M497-1</strain>
    </source>
</reference>
<dbReference type="InterPro" id="IPR003594">
    <property type="entry name" value="HATPase_dom"/>
</dbReference>